<dbReference type="GO" id="GO:0004177">
    <property type="term" value="F:aminopeptidase activity"/>
    <property type="evidence" value="ECO:0007669"/>
    <property type="project" value="UniProtKB-KW"/>
</dbReference>
<keyword evidence="11" id="KW-0031">Aminopeptidase</keyword>
<evidence type="ECO:0000256" key="15">
    <source>
        <dbReference type="ARBA" id="ARBA00022692"/>
    </source>
</evidence>
<dbReference type="SUPFAM" id="SSF82171">
    <property type="entry name" value="DPP6 N-terminal domain-like"/>
    <property type="match status" value="2"/>
</dbReference>
<dbReference type="Pfam" id="PF00326">
    <property type="entry name" value="Peptidase_S9"/>
    <property type="match status" value="2"/>
</dbReference>
<evidence type="ECO:0000256" key="27">
    <source>
        <dbReference type="ARBA" id="ARBA00031284"/>
    </source>
</evidence>
<evidence type="ECO:0000256" key="20">
    <source>
        <dbReference type="ARBA" id="ARBA00022968"/>
    </source>
</evidence>
<keyword evidence="14" id="KW-0645">Protease</keyword>
<dbReference type="PRINTS" id="PR00275">
    <property type="entry name" value="GLUCAGON"/>
</dbReference>
<dbReference type="PANTHER" id="PTHR11731:SF128">
    <property type="entry name" value="DIPEPTIDYL PEPTIDASE 4"/>
    <property type="match status" value="1"/>
</dbReference>
<evidence type="ECO:0000259" key="29">
    <source>
        <dbReference type="PROSITE" id="PS00260"/>
    </source>
</evidence>
<dbReference type="AlphaFoldDB" id="A0A8J6KYC3"/>
<keyword evidence="25" id="KW-0966">Cell projection</keyword>
<keyword evidence="13" id="KW-0964">Secreted</keyword>
<feature type="domain" description="Glucagon / GIP / secretin / VIP family" evidence="29">
    <location>
        <begin position="566"/>
        <end position="588"/>
    </location>
</feature>
<evidence type="ECO:0000256" key="18">
    <source>
        <dbReference type="ARBA" id="ARBA00022889"/>
    </source>
</evidence>
<keyword evidence="21" id="KW-1133">Transmembrane helix</keyword>
<evidence type="ECO:0000256" key="8">
    <source>
        <dbReference type="ARBA" id="ARBA00010036"/>
    </source>
</evidence>
<evidence type="ECO:0000256" key="16">
    <source>
        <dbReference type="ARBA" id="ARBA00022801"/>
    </source>
</evidence>
<dbReference type="InterPro" id="IPR002471">
    <property type="entry name" value="Pept_S9_AS"/>
</dbReference>
<gene>
    <name evidence="30" type="ORF">LTLLF_133980</name>
</gene>
<dbReference type="InterPro" id="IPR029058">
    <property type="entry name" value="AB_hydrolase_fold"/>
</dbReference>
<keyword evidence="24" id="KW-0325">Glycoprotein</keyword>
<evidence type="ECO:0000256" key="9">
    <source>
        <dbReference type="ARBA" id="ARBA00012062"/>
    </source>
</evidence>
<dbReference type="InterPro" id="IPR000532">
    <property type="entry name" value="Glucagon_GIP_secretin_VIP"/>
</dbReference>
<dbReference type="SUPFAM" id="SSF53474">
    <property type="entry name" value="alpha/beta-Hydrolases"/>
    <property type="match status" value="2"/>
</dbReference>
<keyword evidence="22" id="KW-0472">Membrane</keyword>
<dbReference type="InterPro" id="IPR001375">
    <property type="entry name" value="Peptidase_S9_cat"/>
</dbReference>
<comment type="similarity">
    <text evidence="7">Belongs to the glucagon family.</text>
</comment>
<keyword evidence="19" id="KW-0965">Cell junction</keyword>
<evidence type="ECO:0000256" key="11">
    <source>
        <dbReference type="ARBA" id="ARBA00022438"/>
    </source>
</evidence>
<dbReference type="InterPro" id="IPR002469">
    <property type="entry name" value="Peptidase_S9B_N"/>
</dbReference>
<evidence type="ECO:0000256" key="14">
    <source>
        <dbReference type="ARBA" id="ARBA00022670"/>
    </source>
</evidence>
<dbReference type="Pfam" id="PF00930">
    <property type="entry name" value="DPPIV_N"/>
    <property type="match status" value="2"/>
</dbReference>
<evidence type="ECO:0000256" key="2">
    <source>
        <dbReference type="ARBA" id="ARBA00004285"/>
    </source>
</evidence>
<evidence type="ECO:0000256" key="5">
    <source>
        <dbReference type="ARBA" id="ARBA00004613"/>
    </source>
</evidence>
<dbReference type="FunFam" id="3.40.50.1820:FF:000003">
    <property type="entry name" value="Dipeptidyl peptidase 4"/>
    <property type="match status" value="1"/>
</dbReference>
<dbReference type="GO" id="GO:0005179">
    <property type="term" value="F:hormone activity"/>
    <property type="evidence" value="ECO:0007669"/>
    <property type="project" value="InterPro"/>
</dbReference>
<dbReference type="GO" id="GO:0016324">
    <property type="term" value="C:apical plasma membrane"/>
    <property type="evidence" value="ECO:0007669"/>
    <property type="project" value="UniProtKB-SubCell"/>
</dbReference>
<comment type="similarity">
    <text evidence="8">Belongs to the peptidase S9B family. DPPIV subfamily.</text>
</comment>
<evidence type="ECO:0000256" key="26">
    <source>
        <dbReference type="ARBA" id="ARBA00030567"/>
    </source>
</evidence>
<dbReference type="Pfam" id="PF00123">
    <property type="entry name" value="Hormone_2"/>
    <property type="match status" value="1"/>
</dbReference>
<evidence type="ECO:0000256" key="19">
    <source>
        <dbReference type="ARBA" id="ARBA00022949"/>
    </source>
</evidence>
<dbReference type="Gene3D" id="3.40.50.1820">
    <property type="entry name" value="alpha/beta hydrolase"/>
    <property type="match status" value="2"/>
</dbReference>
<dbReference type="EC" id="3.4.14.5" evidence="9"/>
<comment type="catalytic activity">
    <reaction evidence="1">
        <text>Release of an N-terminal dipeptide, Xaa-Yaa-|-Zaa-, from a polypeptide, preferentially when Yaa is Pro, provided Zaa is neither Pro nor hydroxyproline.</text>
        <dbReference type="EC" id="3.4.14.5"/>
    </reaction>
</comment>
<evidence type="ECO:0000256" key="6">
    <source>
        <dbReference type="ARBA" id="ARBA00004655"/>
    </source>
</evidence>
<dbReference type="InterPro" id="IPR050278">
    <property type="entry name" value="Serine_Prot_S9B/DPPIV"/>
</dbReference>
<dbReference type="PROSITE" id="PS00708">
    <property type="entry name" value="PRO_ENDOPEP_SER"/>
    <property type="match status" value="1"/>
</dbReference>
<reference evidence="30" key="1">
    <citation type="submission" date="2020-03" db="EMBL/GenBank/DDBJ databases">
        <title>Studies in the Genomics of Life Span.</title>
        <authorList>
            <person name="Glass D."/>
        </authorList>
    </citation>
    <scope>NUCLEOTIDE SEQUENCE</scope>
    <source>
        <strain evidence="30">LTLLF</strain>
        <tissue evidence="30">Muscle</tissue>
    </source>
</reference>
<evidence type="ECO:0000256" key="10">
    <source>
        <dbReference type="ARBA" id="ARBA00014711"/>
    </source>
</evidence>
<dbReference type="GO" id="GO:0007155">
    <property type="term" value="P:cell adhesion"/>
    <property type="evidence" value="ECO:0007669"/>
    <property type="project" value="UniProtKB-KW"/>
</dbReference>
<keyword evidence="20" id="KW-0735">Signal-anchor</keyword>
<evidence type="ECO:0000256" key="23">
    <source>
        <dbReference type="ARBA" id="ARBA00023157"/>
    </source>
</evidence>
<evidence type="ECO:0000256" key="21">
    <source>
        <dbReference type="ARBA" id="ARBA00022989"/>
    </source>
</evidence>
<evidence type="ECO:0000256" key="22">
    <source>
        <dbReference type="ARBA" id="ARBA00023136"/>
    </source>
</evidence>
<protein>
    <recommendedName>
        <fullName evidence="10">Dipeptidyl peptidase 4</fullName>
        <ecNumber evidence="9">3.4.14.5</ecNumber>
    </recommendedName>
    <alternativeName>
        <fullName evidence="26">Dipeptidyl peptidase IV</fullName>
    </alternativeName>
    <alternativeName>
        <fullName evidence="27">T-cell activation antigen CD26</fullName>
    </alternativeName>
</protein>
<evidence type="ECO:0000256" key="17">
    <source>
        <dbReference type="ARBA" id="ARBA00022825"/>
    </source>
</evidence>
<evidence type="ECO:0000256" key="4">
    <source>
        <dbReference type="ARBA" id="ARBA00004485"/>
    </source>
</evidence>
<dbReference type="Gene3D" id="6.10.250.590">
    <property type="match status" value="3"/>
</dbReference>
<dbReference type="GO" id="GO:0005576">
    <property type="term" value="C:extracellular region"/>
    <property type="evidence" value="ECO:0007669"/>
    <property type="project" value="UniProtKB-SubCell"/>
</dbReference>
<keyword evidence="15" id="KW-0812">Transmembrane</keyword>
<proteinExistence type="inferred from homology"/>
<dbReference type="Gene3D" id="2.140.10.30">
    <property type="entry name" value="Dipeptidylpeptidase IV, N-terminal domain"/>
    <property type="match status" value="2"/>
</dbReference>
<evidence type="ECO:0000256" key="7">
    <source>
        <dbReference type="ARBA" id="ARBA00008369"/>
    </source>
</evidence>
<evidence type="ECO:0000256" key="1">
    <source>
        <dbReference type="ARBA" id="ARBA00001257"/>
    </source>
</evidence>
<evidence type="ECO:0000256" key="12">
    <source>
        <dbReference type="ARBA" id="ARBA00022475"/>
    </source>
</evidence>
<keyword evidence="16" id="KW-0378">Hydrolase</keyword>
<evidence type="ECO:0000256" key="13">
    <source>
        <dbReference type="ARBA" id="ARBA00022525"/>
    </source>
</evidence>
<sequence length="1236" mass="141981">MSIIRVLFYSKDKLWRYSYTATYYIYDLRNGEFVRGYELPRPIQYLCWSPVGSKLAYVYQNNIYLKQRPGDPPFQITHTGRENKIFNGIPDWVYEEEMLAAKYALWWSPNGKFLAYAEFNDSDIPIIAYSYYGDGQYPRTINIPYPKAGAKNPVVRIFIVDTTYPHHVGPIEVPVPDVIASSDYYFSWLTWVTDERICLQWLKRVQNVSVLSICDFREDWHSWDCPKFFVSTPAFSYDAISYYKIFSDKDGYKHIHYIKDTVENAIQITSGKWEAIYIFRVTQDSLISIGNSPPSKKCVTCHLRKERCQYYTASFSYDAKYYALVCYALWYKMILPPQFDRSKKYPLLIQVYGGPCSQSVKSVFAVHWITYLASKEGIVVALVDGRGTAFQGDKFLYAVYRKLGVYEVEDQITAVRQEKKMKNIYIVAGFFIMLVQGSWQHSLQDTEEKPRSFPASQTEPLQDPDQINEDKRHSQGTFTSDYSKYLDSRRAQDFVQWLMNTKRNRNNIAKRHDEFERHAEGTFTSDVSSYLEGQAAKEFIAWLVKGRGRRDFPEEVTIVEELGRRHADGSFSDEMNTILDNLATRDFINWLIQTKITDKSVERPTETLALSLGGRGQSPVERKRHPHLASEGSQSSFQRRGDGFSLTVHNLTCLQTPWKVLLGLLGVAALVTVITVPVVLLNKDDAAADSRRTYLLADYLKNTFRIKSYSLRWVSDYEYLYKQENNILLVNAEHGNSSIFLKNSTFESFGDSISDYSVSPDGRFVLLEYNYVKLITEEKIPNNTQWITWSPEGHKLAYVWKNDIYVKIEPNSPSQRITTSGSGDAIYNGITDWVYEEEVFGAYSALWWSPDSTFLAYAQFNDTGVPHIEYSFYSDESLQYPRTVWIPYPKAGAVNPTVKFFIANIGSLSSTSSVVSIQVPAPASVEKGDHYLCDVAWVTEERISLQWLRRIQNFSVMAICDYDKTNQTWNCPVAQQHDEMSTTGWVGRVSVLQFWYQMILPPHFDKSKKYPLLLEVYAGPCSQKADAAFRLNWATYLASTENIIVASFDGRGSGYQGDKIMHAINRRLGTLEVEDQIEAAKEFVKMGFVDSTRVAIWGWSYGGYVTSMVLGSGSGVFKCGIAVAPVSRWEYYDSVYTERYMGLPTPEDNLDHYRNSTVMSRAENFKQVQYLLIHGTADDNVHFQQSAQISKALVDAGVDFQAMWYTDEDHSIASSAAHQHIYTHMSHFLQQCFCLQ</sequence>
<organism evidence="30 31">
    <name type="scientific">Microtus ochrogaster</name>
    <name type="common">Prairie vole</name>
    <dbReference type="NCBI Taxonomy" id="79684"/>
    <lineage>
        <taxon>Eukaryota</taxon>
        <taxon>Metazoa</taxon>
        <taxon>Chordata</taxon>
        <taxon>Craniata</taxon>
        <taxon>Vertebrata</taxon>
        <taxon>Euteleostomi</taxon>
        <taxon>Mammalia</taxon>
        <taxon>Eutheria</taxon>
        <taxon>Euarchontoglires</taxon>
        <taxon>Glires</taxon>
        <taxon>Rodentia</taxon>
        <taxon>Myomorpha</taxon>
        <taxon>Muroidea</taxon>
        <taxon>Cricetidae</taxon>
        <taxon>Arvicolinae</taxon>
        <taxon>Microtus</taxon>
    </lineage>
</organism>
<name>A0A8J6KYC3_MICOH</name>
<dbReference type="GO" id="GO:0006508">
    <property type="term" value="P:proteolysis"/>
    <property type="evidence" value="ECO:0007669"/>
    <property type="project" value="UniProtKB-KW"/>
</dbReference>
<feature type="region of interest" description="Disordered" evidence="28">
    <location>
        <begin position="445"/>
        <end position="479"/>
    </location>
</feature>
<feature type="domain" description="Glucagon / GIP / secretin / VIP family" evidence="29">
    <location>
        <begin position="473"/>
        <end position="495"/>
    </location>
</feature>
<evidence type="ECO:0000256" key="25">
    <source>
        <dbReference type="ARBA" id="ARBA00023273"/>
    </source>
</evidence>
<evidence type="ECO:0000256" key="3">
    <source>
        <dbReference type="ARBA" id="ARBA00004341"/>
    </source>
</evidence>
<accession>A0A8J6KYC3</accession>
<dbReference type="GO" id="GO:0004252">
    <property type="term" value="F:serine-type endopeptidase activity"/>
    <property type="evidence" value="ECO:0007669"/>
    <property type="project" value="InterPro"/>
</dbReference>
<dbReference type="Proteomes" id="UP000710432">
    <property type="component" value="Unassembled WGS sequence"/>
</dbReference>
<keyword evidence="17" id="KW-0720">Serine protease</keyword>
<dbReference type="PROSITE" id="PS00260">
    <property type="entry name" value="GLUCAGON"/>
    <property type="match status" value="2"/>
</dbReference>
<dbReference type="PANTHER" id="PTHR11731">
    <property type="entry name" value="PROTEASE FAMILY S9B,C DIPEPTIDYL-PEPTIDASE IV-RELATED"/>
    <property type="match status" value="1"/>
</dbReference>
<evidence type="ECO:0000256" key="24">
    <source>
        <dbReference type="ARBA" id="ARBA00023180"/>
    </source>
</evidence>
<dbReference type="GO" id="GO:0045121">
    <property type="term" value="C:membrane raft"/>
    <property type="evidence" value="ECO:0007669"/>
    <property type="project" value="UniProtKB-SubCell"/>
</dbReference>
<feature type="region of interest" description="Disordered" evidence="28">
    <location>
        <begin position="610"/>
        <end position="638"/>
    </location>
</feature>
<keyword evidence="12" id="KW-1003">Cell membrane</keyword>
<comment type="caution">
    <text evidence="30">The sequence shown here is derived from an EMBL/GenBank/DDBJ whole genome shotgun (WGS) entry which is preliminary data.</text>
</comment>
<dbReference type="EMBL" id="JAATJU010021082">
    <property type="protein sequence ID" value="KAH0514746.1"/>
    <property type="molecule type" value="Genomic_DNA"/>
</dbReference>
<dbReference type="GO" id="GO:0008239">
    <property type="term" value="F:dipeptidyl-peptidase activity"/>
    <property type="evidence" value="ECO:0007669"/>
    <property type="project" value="UniProtKB-EC"/>
</dbReference>
<keyword evidence="23" id="KW-1015">Disulfide bond</keyword>
<evidence type="ECO:0000256" key="28">
    <source>
        <dbReference type="SAM" id="MobiDB-lite"/>
    </source>
</evidence>
<dbReference type="GO" id="GO:0031258">
    <property type="term" value="C:lamellipodium membrane"/>
    <property type="evidence" value="ECO:0007669"/>
    <property type="project" value="UniProtKB-SubCell"/>
</dbReference>
<keyword evidence="18" id="KW-0130">Cell adhesion</keyword>
<evidence type="ECO:0000313" key="31">
    <source>
        <dbReference type="Proteomes" id="UP000710432"/>
    </source>
</evidence>
<comment type="subcellular location">
    <subcellularLocation>
        <location evidence="6">Apical cell membrane</location>
        <topology evidence="6">Single-pass type II membrane protein</topology>
    </subcellularLocation>
    <subcellularLocation>
        <location evidence="3">Cell projection</location>
        <location evidence="3">Invadopodium membrane</location>
        <topology evidence="3">Single-pass type II membrane protein</topology>
    </subcellularLocation>
    <subcellularLocation>
        <location evidence="4">Cell projection</location>
        <location evidence="4">Lamellipodium membrane</location>
        <topology evidence="4">Single-pass type II membrane protein</topology>
    </subcellularLocation>
    <subcellularLocation>
        <location evidence="2">Membrane raft</location>
    </subcellularLocation>
    <subcellularLocation>
        <location evidence="5">Secreted</location>
    </subcellularLocation>
</comment>
<evidence type="ECO:0000313" key="30">
    <source>
        <dbReference type="EMBL" id="KAH0514746.1"/>
    </source>
</evidence>
<dbReference type="SMART" id="SM00070">
    <property type="entry name" value="GLUCA"/>
    <property type="match status" value="3"/>
</dbReference>